<keyword evidence="11" id="KW-1185">Reference proteome</keyword>
<comment type="caution">
    <text evidence="10">The sequence shown here is derived from an EMBL/GenBank/DDBJ whole genome shotgun (WGS) entry which is preliminary data.</text>
</comment>
<dbReference type="PANTHER" id="PTHR40626">
    <property type="entry name" value="MIP31509P"/>
    <property type="match status" value="1"/>
</dbReference>
<evidence type="ECO:0000256" key="5">
    <source>
        <dbReference type="ARBA" id="ARBA00022833"/>
    </source>
</evidence>
<evidence type="ECO:0000256" key="7">
    <source>
        <dbReference type="PROSITE-ProRule" id="PRU00042"/>
    </source>
</evidence>
<feature type="region of interest" description="Disordered" evidence="8">
    <location>
        <begin position="195"/>
        <end position="294"/>
    </location>
</feature>
<dbReference type="GO" id="GO:0006351">
    <property type="term" value="P:DNA-templated transcription"/>
    <property type="evidence" value="ECO:0007669"/>
    <property type="project" value="InterPro"/>
</dbReference>
<evidence type="ECO:0000256" key="6">
    <source>
        <dbReference type="ARBA" id="ARBA00023242"/>
    </source>
</evidence>
<dbReference type="PROSITE" id="PS00028">
    <property type="entry name" value="ZINC_FINGER_C2H2_1"/>
    <property type="match status" value="2"/>
</dbReference>
<dbReference type="GO" id="GO:0008270">
    <property type="term" value="F:zinc ion binding"/>
    <property type="evidence" value="ECO:0007669"/>
    <property type="project" value="UniProtKB-KW"/>
</dbReference>
<feature type="compositionally biased region" description="Pro residues" evidence="8">
    <location>
        <begin position="87"/>
        <end position="103"/>
    </location>
</feature>
<keyword evidence="6" id="KW-0539">Nucleus</keyword>
<evidence type="ECO:0000256" key="2">
    <source>
        <dbReference type="ARBA" id="ARBA00022723"/>
    </source>
</evidence>
<dbReference type="Pfam" id="PF00096">
    <property type="entry name" value="zf-C2H2"/>
    <property type="match status" value="2"/>
</dbReference>
<dbReference type="SUPFAM" id="SSF57667">
    <property type="entry name" value="beta-beta-alpha zinc fingers"/>
    <property type="match status" value="1"/>
</dbReference>
<feature type="compositionally biased region" description="Low complexity" evidence="8">
    <location>
        <begin position="568"/>
        <end position="581"/>
    </location>
</feature>
<feature type="compositionally biased region" description="Basic and acidic residues" evidence="8">
    <location>
        <begin position="23"/>
        <end position="33"/>
    </location>
</feature>
<comment type="subcellular location">
    <subcellularLocation>
        <location evidence="1">Nucleus</location>
    </subcellularLocation>
</comment>
<feature type="compositionally biased region" description="Gly residues" evidence="8">
    <location>
        <begin position="232"/>
        <end position="243"/>
    </location>
</feature>
<keyword evidence="5" id="KW-0862">Zinc</keyword>
<feature type="region of interest" description="Disordered" evidence="8">
    <location>
        <begin position="568"/>
        <end position="598"/>
    </location>
</feature>
<dbReference type="GO" id="GO:0000978">
    <property type="term" value="F:RNA polymerase II cis-regulatory region sequence-specific DNA binding"/>
    <property type="evidence" value="ECO:0007669"/>
    <property type="project" value="InterPro"/>
</dbReference>
<feature type="region of interest" description="Disordered" evidence="8">
    <location>
        <begin position="1"/>
        <end position="33"/>
    </location>
</feature>
<sequence length="1044" mass="114420">MDAYRSPGPPPPPGPSAAGGTKRGREGKEKETFKCSFPGCGQAYSRMEYLKRHQRKHMDVRPFACKDCDKSFARSDVLLRHKRRCHPTPPPESRSSRSPPPSLRPYQGVPVSSSRNDSRELSPGRERRNTNDYSARAHEGSHKRTRTRTRTRTGSEEEEEDAQPEHEREVYDMGGEYYNLGESSTYTPHLLPMFQNQNGSDMDDHHPIPNPSSNHNHLEDASVLLSMAYPGGVPGDGNRGGSGSASRSSGWRGQDESGDVELGESVGNFLSNMGWLGESSNSGKDDGGGDATQCSITDEQVSAAPAMTLNDAIDPQLIGEAPKTLPPPTSISAQPAPESQPFLGSLDMMNPPSPSASLSAMFSPSVFGYPAVPPLVQETSEDSSPDDPLDDFAANSAAVMELLEQLGQYQPPEKRTITTDPERPLITIEHNIWLDKAGKTNVDPSSPFYLDPTRFTNCYEIPHWRMPPMRVLSMMASKTYHTVLNHFSFIHQPTFKLHDTAACLAFAICTVGGIRSSAKVDQGWESFLPAPFQPGAHVNGQGRMDGPVVPEASWESLYAKNYASSGRGSASGWSSGSNDSSPVDAQKEQEEEKRMVEQWDGANLVRNDKTNMLVKSFSQAKGVLMTDYNCALLQALVLYHAPYYLSENEQERSMANMFMGTIVNITRQIGFLTPELEHFSTSITFPREPSTPNDMNTAWRRWIQLETRRRTAYLVYHLDTVSALEANIPCILTACEMGRLPLPAPDTLWKAPTAEAWAEAARSYRSMTLDEAMRRVFFLPSYGAFDTQHAAADTKFYNLLNEQAFGPFARVAMVLTLVRGVMDIGEGKRDRGDWRDLTDLWVSCSWLKPGKRIVDGDGREVGEVTRVGLRERFALGLDRWRQGWDFDPLCSSMTGSPANGVNGNVNAGAKACATLMYCEEALPYYWLAQALLGILNSSPPAEPGYNSFRGLKYSEMLKSARTFTRLGEGACGTASTTTDTVVPPNLAAALGTTGLPSGFDLQNFVMPLSGDGTANGATGGMMDMTGLGGIDLNLLDGMGMSEWV</sequence>
<dbReference type="PANTHER" id="PTHR40626:SF11">
    <property type="entry name" value="ZINC FINGER PROTEIN YPR022C"/>
    <property type="match status" value="1"/>
</dbReference>
<evidence type="ECO:0000256" key="8">
    <source>
        <dbReference type="SAM" id="MobiDB-lite"/>
    </source>
</evidence>
<keyword evidence="3" id="KW-0677">Repeat</keyword>
<feature type="compositionally biased region" description="Basic and acidic residues" evidence="8">
    <location>
        <begin position="585"/>
        <end position="597"/>
    </location>
</feature>
<dbReference type="RefSeq" id="XP_052945820.1">
    <property type="nucleotide sequence ID" value="XM_053086950.1"/>
</dbReference>
<feature type="domain" description="C2H2-type" evidence="9">
    <location>
        <begin position="63"/>
        <end position="91"/>
    </location>
</feature>
<organism evidence="10 11">
    <name type="scientific">Dioszegia hungarica</name>
    <dbReference type="NCBI Taxonomy" id="4972"/>
    <lineage>
        <taxon>Eukaryota</taxon>
        <taxon>Fungi</taxon>
        <taxon>Dikarya</taxon>
        <taxon>Basidiomycota</taxon>
        <taxon>Agaricomycotina</taxon>
        <taxon>Tremellomycetes</taxon>
        <taxon>Tremellales</taxon>
        <taxon>Bulleribasidiaceae</taxon>
        <taxon>Dioszegia</taxon>
    </lineage>
</organism>
<evidence type="ECO:0000313" key="10">
    <source>
        <dbReference type="EMBL" id="KAI9636043.1"/>
    </source>
</evidence>
<evidence type="ECO:0000256" key="4">
    <source>
        <dbReference type="ARBA" id="ARBA00022771"/>
    </source>
</evidence>
<reference evidence="10" key="1">
    <citation type="journal article" date="2022" name="G3 (Bethesda)">
        <title>High quality genome of the basidiomycete yeast Dioszegia hungarica PDD-24b-2 isolated from cloud water.</title>
        <authorList>
            <person name="Jarrige D."/>
            <person name="Haridas S."/>
            <person name="Bleykasten-Grosshans C."/>
            <person name="Joly M."/>
            <person name="Nadalig T."/>
            <person name="Sancelme M."/>
            <person name="Vuilleumier S."/>
            <person name="Grigoriev I.V."/>
            <person name="Amato P."/>
            <person name="Bringel F."/>
        </authorList>
    </citation>
    <scope>NUCLEOTIDE SEQUENCE</scope>
    <source>
        <strain evidence="10">PDD-24b-2</strain>
    </source>
</reference>
<accession>A0AA38LUY9</accession>
<dbReference type="Proteomes" id="UP001164286">
    <property type="component" value="Unassembled WGS sequence"/>
</dbReference>
<dbReference type="Pfam" id="PF04082">
    <property type="entry name" value="Fungal_trans"/>
    <property type="match status" value="1"/>
</dbReference>
<dbReference type="InterPro" id="IPR051059">
    <property type="entry name" value="VerF-like"/>
</dbReference>
<dbReference type="GO" id="GO:0005634">
    <property type="term" value="C:nucleus"/>
    <property type="evidence" value="ECO:0007669"/>
    <property type="project" value="UniProtKB-SubCell"/>
</dbReference>
<feature type="compositionally biased region" description="Basic and acidic residues" evidence="8">
    <location>
        <begin position="116"/>
        <end position="142"/>
    </location>
</feature>
<dbReference type="Gene3D" id="3.30.160.60">
    <property type="entry name" value="Classic Zinc Finger"/>
    <property type="match status" value="2"/>
</dbReference>
<dbReference type="FunFam" id="3.30.160.60:FF:000446">
    <property type="entry name" value="Zinc finger protein"/>
    <property type="match status" value="1"/>
</dbReference>
<evidence type="ECO:0000256" key="3">
    <source>
        <dbReference type="ARBA" id="ARBA00022737"/>
    </source>
</evidence>
<name>A0AA38LUY9_9TREE</name>
<dbReference type="InterPro" id="IPR036236">
    <property type="entry name" value="Znf_C2H2_sf"/>
</dbReference>
<keyword evidence="2" id="KW-0479">Metal-binding</keyword>
<feature type="region of interest" description="Disordered" evidence="8">
    <location>
        <begin position="80"/>
        <end position="169"/>
    </location>
</feature>
<dbReference type="SMART" id="SM00355">
    <property type="entry name" value="ZnF_C2H2"/>
    <property type="match status" value="2"/>
</dbReference>
<keyword evidence="4 7" id="KW-0863">Zinc-finger</keyword>
<dbReference type="CDD" id="cd12148">
    <property type="entry name" value="fungal_TF_MHR"/>
    <property type="match status" value="1"/>
</dbReference>
<protein>
    <recommendedName>
        <fullName evidence="9">C2H2-type domain-containing protein</fullName>
    </recommendedName>
</protein>
<evidence type="ECO:0000259" key="9">
    <source>
        <dbReference type="PROSITE" id="PS50157"/>
    </source>
</evidence>
<dbReference type="GeneID" id="77726151"/>
<evidence type="ECO:0000313" key="11">
    <source>
        <dbReference type="Proteomes" id="UP001164286"/>
    </source>
</evidence>
<gene>
    <name evidence="10" type="ORF">MKK02DRAFT_24893</name>
</gene>
<evidence type="ECO:0000256" key="1">
    <source>
        <dbReference type="ARBA" id="ARBA00004123"/>
    </source>
</evidence>
<dbReference type="GO" id="GO:0000981">
    <property type="term" value="F:DNA-binding transcription factor activity, RNA polymerase II-specific"/>
    <property type="evidence" value="ECO:0007669"/>
    <property type="project" value="InterPro"/>
</dbReference>
<dbReference type="PROSITE" id="PS50157">
    <property type="entry name" value="ZINC_FINGER_C2H2_2"/>
    <property type="match status" value="2"/>
</dbReference>
<dbReference type="InterPro" id="IPR013087">
    <property type="entry name" value="Znf_C2H2_type"/>
</dbReference>
<proteinExistence type="predicted"/>
<dbReference type="InterPro" id="IPR007219">
    <property type="entry name" value="XnlR_reg_dom"/>
</dbReference>
<feature type="domain" description="C2H2-type" evidence="9">
    <location>
        <begin position="33"/>
        <end position="62"/>
    </location>
</feature>
<dbReference type="AlphaFoldDB" id="A0AA38LUY9"/>
<dbReference type="EMBL" id="JAKWFO010000005">
    <property type="protein sequence ID" value="KAI9636043.1"/>
    <property type="molecule type" value="Genomic_DNA"/>
</dbReference>
<dbReference type="GO" id="GO:0000785">
    <property type="term" value="C:chromatin"/>
    <property type="evidence" value="ECO:0007669"/>
    <property type="project" value="TreeGrafter"/>
</dbReference>